<comment type="catalytic activity">
    <reaction evidence="7 9">
        <text>N-formyl-L-kynurenine + H2O = L-kynurenine + formate + H(+)</text>
        <dbReference type="Rhea" id="RHEA:13009"/>
        <dbReference type="ChEBI" id="CHEBI:15377"/>
        <dbReference type="ChEBI" id="CHEBI:15378"/>
        <dbReference type="ChEBI" id="CHEBI:15740"/>
        <dbReference type="ChEBI" id="CHEBI:57959"/>
        <dbReference type="ChEBI" id="CHEBI:58629"/>
        <dbReference type="EC" id="3.5.1.9"/>
    </reaction>
</comment>
<dbReference type="InterPro" id="IPR007325">
    <property type="entry name" value="KFase/CYL"/>
</dbReference>
<name>A0A6I6STU3_9GAMM</name>
<comment type="cofactor">
    <cofactor evidence="9">
        <name>Zn(2+)</name>
        <dbReference type="ChEBI" id="CHEBI:29105"/>
    </cofactor>
    <text evidence="9">Binds 2 zinc ions per subunit.</text>
</comment>
<feature type="binding site" evidence="9">
    <location>
        <position position="18"/>
    </location>
    <ligand>
        <name>substrate</name>
    </ligand>
</feature>
<evidence type="ECO:0000256" key="7">
    <source>
        <dbReference type="ARBA" id="ARBA00048496"/>
    </source>
</evidence>
<dbReference type="HAMAP" id="MF_01969">
    <property type="entry name" value="KynB"/>
    <property type="match status" value="1"/>
</dbReference>
<dbReference type="EC" id="3.5.1.9" evidence="9"/>
<dbReference type="Proteomes" id="UP000464013">
    <property type="component" value="Chromosome"/>
</dbReference>
<sequence length="210" mass="23024">MSRLHDISQPLRPGMPVWPGDTAFAREPSWVLGEHCPVNVSRLTLSTHTGSHADAPSHYAADGQPIDEVDLSRYIGPCVVLDMRHAVPTVRPEHLLPVLPKSVERVLLRTWARFPHDEWRSDFTTLAPESIDLLAERGARLIGVDAPSLDPEVDSALLAHHRVRHHGMAILEGLVLDAVPPGHYELVALPLKLAGADAAPVRAILRELEG</sequence>
<dbReference type="GO" id="GO:0008270">
    <property type="term" value="F:zinc ion binding"/>
    <property type="evidence" value="ECO:0007669"/>
    <property type="project" value="UniProtKB-UniRule"/>
</dbReference>
<keyword evidence="11" id="KW-1185">Reference proteome</keyword>
<feature type="binding site" evidence="9">
    <location>
        <position position="172"/>
    </location>
    <ligand>
        <name>Zn(2+)</name>
        <dbReference type="ChEBI" id="CHEBI:29105"/>
        <label>1</label>
    </ligand>
</feature>
<dbReference type="SUPFAM" id="SSF102198">
    <property type="entry name" value="Putative cyclase"/>
    <property type="match status" value="1"/>
</dbReference>
<feature type="binding site" evidence="9">
    <location>
        <position position="48"/>
    </location>
    <ligand>
        <name>Zn(2+)</name>
        <dbReference type="ChEBI" id="CHEBI:29105"/>
        <label>1</label>
    </ligand>
</feature>
<proteinExistence type="inferred from homology"/>
<keyword evidence="4 9" id="KW-0378">Hydrolase</keyword>
<organism evidence="10 11">
    <name type="scientific">Billgrantia tianxiuensis</name>
    <dbReference type="NCBI Taxonomy" id="2497861"/>
    <lineage>
        <taxon>Bacteria</taxon>
        <taxon>Pseudomonadati</taxon>
        <taxon>Pseudomonadota</taxon>
        <taxon>Gammaproteobacteria</taxon>
        <taxon>Oceanospirillales</taxon>
        <taxon>Halomonadaceae</taxon>
        <taxon>Billgrantia</taxon>
    </lineage>
</organism>
<dbReference type="AlphaFoldDB" id="A0A6I6STU3"/>
<dbReference type="Gene3D" id="3.50.30.50">
    <property type="entry name" value="Putative cyclase"/>
    <property type="match status" value="1"/>
</dbReference>
<evidence type="ECO:0000313" key="11">
    <source>
        <dbReference type="Proteomes" id="UP000464013"/>
    </source>
</evidence>
<evidence type="ECO:0000313" key="10">
    <source>
        <dbReference type="EMBL" id="QHC51257.1"/>
    </source>
</evidence>
<dbReference type="RefSeq" id="WP_159554319.1">
    <property type="nucleotide sequence ID" value="NZ_CP035042.1"/>
</dbReference>
<dbReference type="NCBIfam" id="TIGR03035">
    <property type="entry name" value="trp_arylform"/>
    <property type="match status" value="1"/>
</dbReference>
<dbReference type="KEGG" id="htx:EKK97_18965"/>
<comment type="similarity">
    <text evidence="9">Belongs to the Cyclase 1 superfamily. KynB family.</text>
</comment>
<evidence type="ECO:0000256" key="4">
    <source>
        <dbReference type="ARBA" id="ARBA00022801"/>
    </source>
</evidence>
<dbReference type="GO" id="GO:0019441">
    <property type="term" value="P:L-tryptophan catabolic process to kynurenine"/>
    <property type="evidence" value="ECO:0007669"/>
    <property type="project" value="UniProtKB-UniRule"/>
</dbReference>
<evidence type="ECO:0000256" key="8">
    <source>
        <dbReference type="ARBA" id="ARBA00060547"/>
    </source>
</evidence>
<keyword evidence="6 9" id="KW-0823">Tryptophan catabolism</keyword>
<dbReference type="UniPathway" id="UPA00333">
    <property type="reaction ID" value="UER00454"/>
</dbReference>
<dbReference type="PANTHER" id="PTHR31118:SF32">
    <property type="entry name" value="KYNURENINE FORMAMIDASE"/>
    <property type="match status" value="1"/>
</dbReference>
<accession>A0A6I6STU3</accession>
<feature type="binding site" evidence="9">
    <location>
        <position position="54"/>
    </location>
    <ligand>
        <name>Zn(2+)</name>
        <dbReference type="ChEBI" id="CHEBI:29105"/>
        <label>2</label>
    </ligand>
</feature>
<dbReference type="EMBL" id="CP035042">
    <property type="protein sequence ID" value="QHC51257.1"/>
    <property type="molecule type" value="Genomic_DNA"/>
</dbReference>
<dbReference type="GO" id="GO:0004328">
    <property type="term" value="F:formamidase activity"/>
    <property type="evidence" value="ECO:0007669"/>
    <property type="project" value="InterPro"/>
</dbReference>
<evidence type="ECO:0000256" key="9">
    <source>
        <dbReference type="HAMAP-Rule" id="MF_01969"/>
    </source>
</evidence>
<evidence type="ECO:0000256" key="5">
    <source>
        <dbReference type="ARBA" id="ARBA00022833"/>
    </source>
</evidence>
<feature type="binding site" evidence="9">
    <location>
        <position position="160"/>
    </location>
    <ligand>
        <name>Zn(2+)</name>
        <dbReference type="ChEBI" id="CHEBI:29105"/>
        <label>2</label>
    </ligand>
</feature>
<feature type="active site" description="Proton donor/acceptor" evidence="9">
    <location>
        <position position="58"/>
    </location>
</feature>
<comment type="pathway">
    <text evidence="8 9">Amino-acid degradation; L-tryptophan degradation via kynurenine pathway; L-kynurenine from L-tryptophan: step 2/2.</text>
</comment>
<dbReference type="FunFam" id="3.50.30.50:FF:000001">
    <property type="entry name" value="Kynurenine formamidase"/>
    <property type="match status" value="1"/>
</dbReference>
<comment type="function">
    <text evidence="1 9">Catalyzes the hydrolysis of N-formyl-L-kynurenine to L-kynurenine, the second step in the kynurenine pathway of tryptophan degradation.</text>
</comment>
<comment type="subunit">
    <text evidence="2 9">Homodimer.</text>
</comment>
<protein>
    <recommendedName>
        <fullName evidence="9">Kynurenine formamidase</fullName>
        <shortName evidence="9">KFA</shortName>
        <shortName evidence="9">KFase</shortName>
        <ecNumber evidence="9">3.5.1.9</ecNumber>
    </recommendedName>
    <alternativeName>
        <fullName evidence="9">Arylformamidase</fullName>
    </alternativeName>
    <alternativeName>
        <fullName evidence="9">N-formylkynurenine formamidase</fullName>
        <shortName evidence="9">FKF</shortName>
    </alternativeName>
</protein>
<evidence type="ECO:0000256" key="1">
    <source>
        <dbReference type="ARBA" id="ARBA00002204"/>
    </source>
</evidence>
<feature type="binding site" evidence="9">
    <location>
        <position position="54"/>
    </location>
    <ligand>
        <name>Zn(2+)</name>
        <dbReference type="ChEBI" id="CHEBI:29105"/>
        <label>1</label>
    </ligand>
</feature>
<gene>
    <name evidence="9 10" type="primary">kynB</name>
    <name evidence="10" type="ORF">EKK97_18965</name>
</gene>
<reference evidence="10 11" key="1">
    <citation type="submission" date="2019-01" db="EMBL/GenBank/DDBJ databases">
        <title>Complete genome of a denitifying bacterium Halomons sp. BC-M4-5.</title>
        <authorList>
            <person name="Wang L."/>
            <person name="Shao Z."/>
        </authorList>
    </citation>
    <scope>NUCLEOTIDE SEQUENCE [LARGE SCALE GENOMIC DNA]</scope>
    <source>
        <strain evidence="10 11">BC-M4-5</strain>
    </source>
</reference>
<feature type="binding site" evidence="9">
    <location>
        <position position="172"/>
    </location>
    <ligand>
        <name>Zn(2+)</name>
        <dbReference type="ChEBI" id="CHEBI:29105"/>
        <label>2</label>
    </ligand>
</feature>
<keyword evidence="3 9" id="KW-0479">Metal-binding</keyword>
<dbReference type="InterPro" id="IPR017484">
    <property type="entry name" value="Kynurenine_formamidase_bac"/>
</dbReference>
<evidence type="ECO:0000256" key="2">
    <source>
        <dbReference type="ARBA" id="ARBA00011738"/>
    </source>
</evidence>
<dbReference type="InterPro" id="IPR037175">
    <property type="entry name" value="KFase_sf"/>
</dbReference>
<feature type="binding site" evidence="9">
    <location>
        <position position="52"/>
    </location>
    <ligand>
        <name>Zn(2+)</name>
        <dbReference type="ChEBI" id="CHEBI:29105"/>
        <label>1</label>
    </ligand>
</feature>
<keyword evidence="5 9" id="KW-0862">Zinc</keyword>
<evidence type="ECO:0000256" key="6">
    <source>
        <dbReference type="ARBA" id="ARBA00023079"/>
    </source>
</evidence>
<dbReference type="GO" id="GO:0004061">
    <property type="term" value="F:arylformamidase activity"/>
    <property type="evidence" value="ECO:0007669"/>
    <property type="project" value="UniProtKB-UniRule"/>
</dbReference>
<dbReference type="PANTHER" id="PTHR31118">
    <property type="entry name" value="CYCLASE-LIKE PROTEIN 2"/>
    <property type="match status" value="1"/>
</dbReference>
<evidence type="ECO:0000256" key="3">
    <source>
        <dbReference type="ARBA" id="ARBA00022723"/>
    </source>
</evidence>
<dbReference type="OrthoDB" id="7067800at2"/>
<dbReference type="Pfam" id="PF04199">
    <property type="entry name" value="Cyclase"/>
    <property type="match status" value="1"/>
</dbReference>